<dbReference type="Proteomes" id="UP000253727">
    <property type="component" value="Unassembled WGS sequence"/>
</dbReference>
<dbReference type="OrthoDB" id="9797575at2"/>
<name>A0A369Q9Y5_9SPHN</name>
<proteinExistence type="predicted"/>
<dbReference type="InterPro" id="IPR007838">
    <property type="entry name" value="Cell_div_ZapA-like"/>
</dbReference>
<accession>A0A369Q9Y5</accession>
<evidence type="ECO:0000313" key="2">
    <source>
        <dbReference type="EMBL" id="RDC59719.1"/>
    </source>
</evidence>
<dbReference type="RefSeq" id="WP_115366029.1">
    <property type="nucleotide sequence ID" value="NZ_QBKA01000002.1"/>
</dbReference>
<reference evidence="2 3" key="1">
    <citation type="submission" date="2018-04" db="EMBL/GenBank/DDBJ databases">
        <title>Altererythrobacter sp. HME9302 genome sequencing and assembly.</title>
        <authorList>
            <person name="Kang H."/>
            <person name="Kim H."/>
            <person name="Joh K."/>
        </authorList>
    </citation>
    <scope>NUCLEOTIDE SEQUENCE [LARGE SCALE GENOMIC DNA]</scope>
    <source>
        <strain evidence="2 3">HME9302</strain>
    </source>
</reference>
<organism evidence="2 3">
    <name type="scientific">Alteripontixanthobacter maritimus</name>
    <dbReference type="NCBI Taxonomy" id="2161824"/>
    <lineage>
        <taxon>Bacteria</taxon>
        <taxon>Pseudomonadati</taxon>
        <taxon>Pseudomonadota</taxon>
        <taxon>Alphaproteobacteria</taxon>
        <taxon>Sphingomonadales</taxon>
        <taxon>Erythrobacteraceae</taxon>
        <taxon>Alteripontixanthobacter</taxon>
    </lineage>
</organism>
<evidence type="ECO:0000256" key="1">
    <source>
        <dbReference type="SAM" id="MobiDB-lite"/>
    </source>
</evidence>
<protein>
    <submittedName>
        <fullName evidence="2">Myosin-3</fullName>
    </submittedName>
</protein>
<dbReference type="InterPro" id="IPR036192">
    <property type="entry name" value="Cell_div_ZapA-like_sf"/>
</dbReference>
<dbReference type="Gene3D" id="3.30.160.880">
    <property type="entry name" value="Cell division protein ZapA protomer, N-terminal domain"/>
    <property type="match status" value="1"/>
</dbReference>
<comment type="caution">
    <text evidence="2">The sequence shown here is derived from an EMBL/GenBank/DDBJ whole genome shotgun (WGS) entry which is preliminary data.</text>
</comment>
<dbReference type="AlphaFoldDB" id="A0A369Q9Y5"/>
<feature type="region of interest" description="Disordered" evidence="1">
    <location>
        <begin position="192"/>
        <end position="238"/>
    </location>
</feature>
<dbReference type="SUPFAM" id="SSF102829">
    <property type="entry name" value="Cell division protein ZapA-like"/>
    <property type="match status" value="1"/>
</dbReference>
<dbReference type="InterPro" id="IPR042233">
    <property type="entry name" value="Cell_div_ZapA_N"/>
</dbReference>
<keyword evidence="3" id="KW-1185">Reference proteome</keyword>
<sequence length="274" mass="29368">MSEVRLQVGGKSYTIACEAGEEDRVAQLGAMIDGKLRDMGRLAPQEAKNLLFASLLLADELQDTAGKLAALGTQDAEVAQQVEVLRTDLASKSDALTTAQRERDEALHQNETLQTTLQKLKSDRDNPQTLHTKLQEQVESLEADVEAAQQSLAAATQRQAPAAAELAQLREEVAALRSARTESAEALRKLEAERDAAQDEASSAGEVKQQSDGELAQTRKANAALKEELEATRSSASVSPISLLADPDVLPALERFAGLLEECATKLETSATAH</sequence>
<gene>
    <name evidence="2" type="ORF">HME9302_00913</name>
</gene>
<dbReference type="EMBL" id="QBKA01000002">
    <property type="protein sequence ID" value="RDC59719.1"/>
    <property type="molecule type" value="Genomic_DNA"/>
</dbReference>
<dbReference type="Pfam" id="PF05164">
    <property type="entry name" value="ZapA"/>
    <property type="match status" value="1"/>
</dbReference>
<evidence type="ECO:0000313" key="3">
    <source>
        <dbReference type="Proteomes" id="UP000253727"/>
    </source>
</evidence>